<accession>A0ABV9XQ98</accession>
<dbReference type="Proteomes" id="UP001595829">
    <property type="component" value="Unassembled WGS sequence"/>
</dbReference>
<evidence type="ECO:0008006" key="3">
    <source>
        <dbReference type="Google" id="ProtNLM"/>
    </source>
</evidence>
<reference evidence="2" key="1">
    <citation type="journal article" date="2019" name="Int. J. Syst. Evol. Microbiol.">
        <title>The Global Catalogue of Microorganisms (GCM) 10K type strain sequencing project: providing services to taxonomists for standard genome sequencing and annotation.</title>
        <authorList>
            <consortium name="The Broad Institute Genomics Platform"/>
            <consortium name="The Broad Institute Genome Sequencing Center for Infectious Disease"/>
            <person name="Wu L."/>
            <person name="Ma J."/>
        </authorList>
    </citation>
    <scope>NUCLEOTIDE SEQUENCE [LARGE SCALE GENOMIC DNA]</scope>
    <source>
        <strain evidence="2">CGMCC 4.1648</strain>
    </source>
</reference>
<evidence type="ECO:0000313" key="1">
    <source>
        <dbReference type="EMBL" id="MFC5026669.1"/>
    </source>
</evidence>
<gene>
    <name evidence="1" type="ORF">ACFPM3_31500</name>
</gene>
<name>A0ABV9XQ98_9ACTN</name>
<protein>
    <recommendedName>
        <fullName evidence="3">ABM domain-containing protein</fullName>
    </recommendedName>
</protein>
<comment type="caution">
    <text evidence="1">The sequence shown here is derived from an EMBL/GenBank/DDBJ whole genome shotgun (WGS) entry which is preliminary data.</text>
</comment>
<sequence length="99" mass="11608">MKFTQIVDFETERMDEMRALMDEWDATAGPRDYGPKRTAILKDRDNANRFYVVVEFDSYDEAMRNSNDPGTTRMAQRLQELCTRPTRFVNCDVLDTQEG</sequence>
<dbReference type="EMBL" id="JBHSJD010000026">
    <property type="protein sequence ID" value="MFC5026669.1"/>
    <property type="molecule type" value="Genomic_DNA"/>
</dbReference>
<evidence type="ECO:0000313" key="2">
    <source>
        <dbReference type="Proteomes" id="UP001595829"/>
    </source>
</evidence>
<proteinExistence type="predicted"/>
<keyword evidence="2" id="KW-1185">Reference proteome</keyword>
<organism evidence="1 2">
    <name type="scientific">Streptomyces coeruleoprunus</name>
    <dbReference type="NCBI Taxonomy" id="285563"/>
    <lineage>
        <taxon>Bacteria</taxon>
        <taxon>Bacillati</taxon>
        <taxon>Actinomycetota</taxon>
        <taxon>Actinomycetes</taxon>
        <taxon>Kitasatosporales</taxon>
        <taxon>Streptomycetaceae</taxon>
        <taxon>Streptomyces</taxon>
    </lineage>
</organism>
<dbReference type="RefSeq" id="WP_345692248.1">
    <property type="nucleotide sequence ID" value="NZ_BAABIT010000001.1"/>
</dbReference>